<dbReference type="InterPro" id="IPR023213">
    <property type="entry name" value="CAT-like_dom_sf"/>
</dbReference>
<evidence type="ECO:0000313" key="2">
    <source>
        <dbReference type="EMBL" id="KAJ1735553.1"/>
    </source>
</evidence>
<dbReference type="EMBL" id="JANBOI010000021">
    <property type="protein sequence ID" value="KAJ1735553.1"/>
    <property type="molecule type" value="Genomic_DNA"/>
</dbReference>
<name>A0A9W7YBN2_9FUNG</name>
<dbReference type="PANTHER" id="PTHR31896">
    <property type="entry name" value="FAMILY REGULATORY PROTEIN, PUTATIVE (AFU_ORTHOLOGUE AFUA_3G14730)-RELATED"/>
    <property type="match status" value="1"/>
</dbReference>
<dbReference type="AlphaFoldDB" id="A0A9W7YBN2"/>
<evidence type="ECO:0000256" key="1">
    <source>
        <dbReference type="ARBA" id="ARBA00022679"/>
    </source>
</evidence>
<accession>A0A9W7YBN2</accession>
<keyword evidence="3" id="KW-1185">Reference proteome</keyword>
<evidence type="ECO:0008006" key="4">
    <source>
        <dbReference type="Google" id="ProtNLM"/>
    </source>
</evidence>
<dbReference type="GO" id="GO:0016740">
    <property type="term" value="F:transferase activity"/>
    <property type="evidence" value="ECO:0007669"/>
    <property type="project" value="UniProtKB-KW"/>
</dbReference>
<reference evidence="2" key="1">
    <citation type="submission" date="2022-07" db="EMBL/GenBank/DDBJ databases">
        <title>Phylogenomic reconstructions and comparative analyses of Kickxellomycotina fungi.</title>
        <authorList>
            <person name="Reynolds N.K."/>
            <person name="Stajich J.E."/>
            <person name="Barry K."/>
            <person name="Grigoriev I.V."/>
            <person name="Crous P."/>
            <person name="Smith M.E."/>
        </authorList>
    </citation>
    <scope>NUCLEOTIDE SEQUENCE</scope>
    <source>
        <strain evidence="2">BCRC 34381</strain>
    </source>
</reference>
<dbReference type="Proteomes" id="UP001143981">
    <property type="component" value="Unassembled WGS sequence"/>
</dbReference>
<proteinExistence type="predicted"/>
<protein>
    <recommendedName>
        <fullName evidence="4">Transferase</fullName>
    </recommendedName>
</protein>
<evidence type="ECO:0000313" key="3">
    <source>
        <dbReference type="Proteomes" id="UP001143981"/>
    </source>
</evidence>
<organism evidence="2 3">
    <name type="scientific">Coemansia biformis</name>
    <dbReference type="NCBI Taxonomy" id="1286918"/>
    <lineage>
        <taxon>Eukaryota</taxon>
        <taxon>Fungi</taxon>
        <taxon>Fungi incertae sedis</taxon>
        <taxon>Zoopagomycota</taxon>
        <taxon>Kickxellomycotina</taxon>
        <taxon>Kickxellomycetes</taxon>
        <taxon>Kickxellales</taxon>
        <taxon>Kickxellaceae</taxon>
        <taxon>Coemansia</taxon>
    </lineage>
</organism>
<sequence>MTCPASSPAPRTFALSKWDLASSFTNIPFIYYFKNNGDVGAAGFMPADTMRASFLLAVQEFPILAGHLVVNRDGSAHILADSGNLNMPDYRESSASVHYADIERAAFSWDALPPGVPTVGALTTAEADGTVRLAHVHIVRLKDDSGLVLFVSLSHYVVDGVGYCAFVNRWSEICRWMCRGLPAEGLPERSYSFDRMDLARNLPPSTADLSGVLRRIYASPNCTGRVLAWMSPGARGATLVAFNALARTKSHIFHITRSSIAALRKSTHEYAGQAQRISDNDILTALVSHTVAAAMQSNANASWVSRTLSSAARKALRVMAGVSDEFATFLVLDIRPRVKILARERAAYTGNCVVCIPIVRPMEQAAPAEVTPATLAETCARVRAAVDGTDDQTIGALAAAMDKSAASYAHILVNGMLYPRKIVLSNQSRFTLYQNDFGAGIPEMVCPLPTFYANFASVLPAHPSADGYNIYMTLDPNVLERVTQDDLWNAHTTPLVF</sequence>
<dbReference type="Pfam" id="PF02458">
    <property type="entry name" value="Transferase"/>
    <property type="match status" value="2"/>
</dbReference>
<dbReference type="Gene3D" id="3.30.559.10">
    <property type="entry name" value="Chloramphenicol acetyltransferase-like domain"/>
    <property type="match status" value="2"/>
</dbReference>
<dbReference type="PANTHER" id="PTHR31896:SF64">
    <property type="entry name" value="TRICHOTHECENE 3-O-ACETYLTRANSFERASE"/>
    <property type="match status" value="1"/>
</dbReference>
<comment type="caution">
    <text evidence="2">The sequence shown here is derived from an EMBL/GenBank/DDBJ whole genome shotgun (WGS) entry which is preliminary data.</text>
</comment>
<dbReference type="OrthoDB" id="1862401at2759"/>
<dbReference type="SUPFAM" id="SSF52777">
    <property type="entry name" value="CoA-dependent acyltransferases"/>
    <property type="match status" value="1"/>
</dbReference>
<keyword evidence="1" id="KW-0808">Transferase</keyword>
<dbReference type="InterPro" id="IPR051283">
    <property type="entry name" value="Sec_Metabolite_Acyltrans"/>
</dbReference>
<gene>
    <name evidence="2" type="ORF">LPJ61_000500</name>
</gene>